<dbReference type="Gene3D" id="2.40.10.10">
    <property type="entry name" value="Trypsin-like serine proteases"/>
    <property type="match status" value="2"/>
</dbReference>
<dbReference type="InterPro" id="IPR009003">
    <property type="entry name" value="Peptidase_S1_PA"/>
</dbReference>
<name>A0ABR8C8N5_9CYAN</name>
<gene>
    <name evidence="1" type="ORF">H6G05_08545</name>
</gene>
<dbReference type="RefSeq" id="WP_190577770.1">
    <property type="nucleotide sequence ID" value="NZ_CAWPQU010000002.1"/>
</dbReference>
<dbReference type="Pfam" id="PF13365">
    <property type="entry name" value="Trypsin_2"/>
    <property type="match status" value="1"/>
</dbReference>
<dbReference type="InterPro" id="IPR043504">
    <property type="entry name" value="Peptidase_S1_PA_chymotrypsin"/>
</dbReference>
<protein>
    <submittedName>
        <fullName evidence="1">Trypsin-like peptidase domain-containing protein</fullName>
    </submittedName>
</protein>
<dbReference type="EMBL" id="JACJQY010000010">
    <property type="protein sequence ID" value="MBD2316894.1"/>
    <property type="molecule type" value="Genomic_DNA"/>
</dbReference>
<accession>A0ABR8C8N5</accession>
<reference evidence="1 2" key="1">
    <citation type="journal article" date="2020" name="ISME J.">
        <title>Comparative genomics reveals insights into cyanobacterial evolution and habitat adaptation.</title>
        <authorList>
            <person name="Chen M.Y."/>
            <person name="Teng W.K."/>
            <person name="Zhao L."/>
            <person name="Hu C.X."/>
            <person name="Zhou Y.K."/>
            <person name="Han B.P."/>
            <person name="Song L.R."/>
            <person name="Shu W.S."/>
        </authorList>
    </citation>
    <scope>NUCLEOTIDE SEQUENCE [LARGE SCALE GENOMIC DNA]</scope>
    <source>
        <strain evidence="1 2">FACHB-1050</strain>
    </source>
</reference>
<dbReference type="PANTHER" id="PTHR14389">
    <property type="entry name" value="SI:CH1073-475A24.1"/>
    <property type="match status" value="1"/>
</dbReference>
<evidence type="ECO:0000313" key="2">
    <source>
        <dbReference type="Proteomes" id="UP000618445"/>
    </source>
</evidence>
<sequence>MTLKRIVTQGLIDGFLGSVLASLEVVNDEQDLEYYKKEAQSFIPIPKPKVEEIDLALKTTRIKDDKDFIRIINKVYKEKHKRSSRFTTAVGIPDFLDFSFFSRGIGSGKAVCRILRRIDHEDDAAALSELVKTAIEGRCRIGNPFSIEEMAELLLFNDQRRDGFFKGCNDTNFDQAFTLQNIKEYLGGMLPAGTGFLVSENYLLTANHVIKEINLDKLVCEFLYEQNYQEENKTSQQINVERLVTSDDNLDYALIKLKDSAEEIGEKLQISAEEYPRLTEDDATISPPLSFKSEQELKKKHSNFLFEPAVEEMLEKARLLKTYKDGVDGLDGEPVTVIQHPRGDYKKIVVSSNRVINMSDDFIYYEADAEQGSSGSPLFNQAWQLVGLHRAYIAENNIVVGYEGVRTCKIAKHIRGKALNGELDSGLVNILLGDGLKSFESSI</sequence>
<dbReference type="Proteomes" id="UP000618445">
    <property type="component" value="Unassembled WGS sequence"/>
</dbReference>
<dbReference type="SUPFAM" id="SSF50494">
    <property type="entry name" value="Trypsin-like serine proteases"/>
    <property type="match status" value="1"/>
</dbReference>
<organism evidence="1 2">
    <name type="scientific">Phormidium tenue FACHB-1050</name>
    <dbReference type="NCBI Taxonomy" id="2692857"/>
    <lineage>
        <taxon>Bacteria</taxon>
        <taxon>Bacillati</taxon>
        <taxon>Cyanobacteriota</taxon>
        <taxon>Cyanophyceae</taxon>
        <taxon>Oscillatoriophycideae</taxon>
        <taxon>Oscillatoriales</taxon>
        <taxon>Oscillatoriaceae</taxon>
        <taxon>Phormidium</taxon>
    </lineage>
</organism>
<comment type="caution">
    <text evidence="1">The sequence shown here is derived from an EMBL/GenBank/DDBJ whole genome shotgun (WGS) entry which is preliminary data.</text>
</comment>
<keyword evidence="2" id="KW-1185">Reference proteome</keyword>
<proteinExistence type="predicted"/>
<evidence type="ECO:0000313" key="1">
    <source>
        <dbReference type="EMBL" id="MBD2316894.1"/>
    </source>
</evidence>
<dbReference type="PANTHER" id="PTHR14389:SF3">
    <property type="entry name" value="PROTEIN FAM111A-LIKE"/>
    <property type="match status" value="1"/>
</dbReference>